<name>A0A1I1XCI4_9GAMM</name>
<sequence length="132" mass="13568">MFVNTNLGVLNLAFPDVCFVPVLGVPTPMPFPNIALSFADIPAQFEVIVGGGLAENLVTVGALSNGDQPGAEGGVVSHLFMGPFRSILGSFKVFMGGIPCTHMLGLVGQNGLLPNMVGVSLTPAQVTVMVLS</sequence>
<dbReference type="AlphaFoldDB" id="A0A1I1XCI4"/>
<proteinExistence type="predicted"/>
<reference evidence="2" key="1">
    <citation type="submission" date="2016-10" db="EMBL/GenBank/DDBJ databases">
        <authorList>
            <person name="Varghese N."/>
            <person name="Submissions S."/>
        </authorList>
    </citation>
    <scope>NUCLEOTIDE SEQUENCE [LARGE SCALE GENOMIC DNA]</scope>
    <source>
        <strain evidence="2">UNC178MFTsu3.1</strain>
    </source>
</reference>
<dbReference type="Pfam" id="PF13665">
    <property type="entry name" value="Tox-PAAR-like"/>
    <property type="match status" value="1"/>
</dbReference>
<dbReference type="STRING" id="500610.SAMN02799615_00197"/>
<accession>A0A1I1XCI4</accession>
<dbReference type="EMBL" id="FONH01000001">
    <property type="protein sequence ID" value="SFE05052.1"/>
    <property type="molecule type" value="Genomic_DNA"/>
</dbReference>
<keyword evidence="2" id="KW-1185">Reference proteome</keyword>
<organism evidence="1 2">
    <name type="scientific">Dyella marensis</name>
    <dbReference type="NCBI Taxonomy" id="500610"/>
    <lineage>
        <taxon>Bacteria</taxon>
        <taxon>Pseudomonadati</taxon>
        <taxon>Pseudomonadota</taxon>
        <taxon>Gammaproteobacteria</taxon>
        <taxon>Lysobacterales</taxon>
        <taxon>Rhodanobacteraceae</taxon>
        <taxon>Dyella</taxon>
    </lineage>
</organism>
<gene>
    <name evidence="1" type="ORF">SAMN02799615_00197</name>
</gene>
<evidence type="ECO:0000313" key="1">
    <source>
        <dbReference type="EMBL" id="SFE05052.1"/>
    </source>
</evidence>
<evidence type="ECO:0000313" key="2">
    <source>
        <dbReference type="Proteomes" id="UP000199477"/>
    </source>
</evidence>
<dbReference type="RefSeq" id="WP_026634235.1">
    <property type="nucleotide sequence ID" value="NZ_FONH01000001.1"/>
</dbReference>
<dbReference type="Proteomes" id="UP000199477">
    <property type="component" value="Unassembled WGS sequence"/>
</dbReference>
<protein>
    <submittedName>
        <fullName evidence="1">Uncharacterized protein</fullName>
    </submittedName>
</protein>